<evidence type="ECO:0008006" key="3">
    <source>
        <dbReference type="Google" id="ProtNLM"/>
    </source>
</evidence>
<reference evidence="1 2" key="1">
    <citation type="submission" date="2017-10" db="EMBL/GenBank/DDBJ databases">
        <title>Extensive intraspecific genome diversity in a model arbuscular mycorrhizal fungus.</title>
        <authorList>
            <person name="Chen E.C.H."/>
            <person name="Morin E."/>
            <person name="Baudet D."/>
            <person name="Noel J."/>
            <person name="Ndikumana S."/>
            <person name="Charron P."/>
            <person name="St-Onge C."/>
            <person name="Giorgi J."/>
            <person name="Grigoriev I.V."/>
            <person name="Roux C."/>
            <person name="Martin F.M."/>
            <person name="Corradi N."/>
        </authorList>
    </citation>
    <scope>NUCLEOTIDE SEQUENCE [LARGE SCALE GENOMIC DNA]</scope>
    <source>
        <strain evidence="1 2">A1</strain>
    </source>
</reference>
<comment type="caution">
    <text evidence="1">The sequence shown here is derived from an EMBL/GenBank/DDBJ whole genome shotgun (WGS) entry which is preliminary data.</text>
</comment>
<protein>
    <recommendedName>
        <fullName evidence="3">Peptidase C39-like domain-containing protein</fullName>
    </recommendedName>
</protein>
<dbReference type="VEuPathDB" id="FungiDB:RhiirA1_483541"/>
<evidence type="ECO:0000313" key="1">
    <source>
        <dbReference type="EMBL" id="PKC51535.1"/>
    </source>
</evidence>
<accession>A0A2N0QKE1</accession>
<dbReference type="AlphaFoldDB" id="A0A2N0QKE1"/>
<organism evidence="1 2">
    <name type="scientific">Rhizophagus irregularis</name>
    <dbReference type="NCBI Taxonomy" id="588596"/>
    <lineage>
        <taxon>Eukaryota</taxon>
        <taxon>Fungi</taxon>
        <taxon>Fungi incertae sedis</taxon>
        <taxon>Mucoromycota</taxon>
        <taxon>Glomeromycotina</taxon>
        <taxon>Glomeromycetes</taxon>
        <taxon>Glomerales</taxon>
        <taxon>Glomeraceae</taxon>
        <taxon>Rhizophagus</taxon>
    </lineage>
</organism>
<name>A0A2N0QKE1_9GLOM</name>
<proteinExistence type="predicted"/>
<reference evidence="1 2" key="2">
    <citation type="submission" date="2017-10" db="EMBL/GenBank/DDBJ databases">
        <title>Genome analyses suggest a sexual origin of heterokaryosis in a supposedly ancient asexual fungus.</title>
        <authorList>
            <person name="Corradi N."/>
            <person name="Sedzielewska K."/>
            <person name="Noel J."/>
            <person name="Charron P."/>
            <person name="Farinelli L."/>
            <person name="Marton T."/>
            <person name="Kruger M."/>
            <person name="Pelin A."/>
            <person name="Brachmann A."/>
            <person name="Corradi N."/>
        </authorList>
    </citation>
    <scope>NUCLEOTIDE SEQUENCE [LARGE SCALE GENOMIC DNA]</scope>
    <source>
        <strain evidence="1 2">A1</strain>
    </source>
</reference>
<sequence>MNKSARIPTINALYQSLGCTKIGLFKWRLIKNLQRYLGPLWNVSSCSLYEALNQIDLGRPVALKFDKYFSFQWNAKPAFKYHWVPLIGYEFLNDELFFIIHDYGGKYRDSQIRKVQ</sequence>
<gene>
    <name evidence="1" type="ORF">RhiirA1_483541</name>
</gene>
<dbReference type="EMBL" id="LLXH01007469">
    <property type="protein sequence ID" value="PKC51535.1"/>
    <property type="molecule type" value="Genomic_DNA"/>
</dbReference>
<dbReference type="Proteomes" id="UP000232688">
    <property type="component" value="Unassembled WGS sequence"/>
</dbReference>
<evidence type="ECO:0000313" key="2">
    <source>
        <dbReference type="Proteomes" id="UP000232688"/>
    </source>
</evidence>